<dbReference type="PANTHER" id="PTHR11129">
    <property type="entry name" value="PROTEIN FARNESYLTRANSFERASE ALPHA SUBUNIT/RAB GERANYLGERANYL TRANSFERASE ALPHA SUBUNIT"/>
    <property type="match status" value="1"/>
</dbReference>
<evidence type="ECO:0000256" key="10">
    <source>
        <dbReference type="ARBA" id="ARBA00041392"/>
    </source>
</evidence>
<feature type="region of interest" description="Disordered" evidence="17">
    <location>
        <begin position="34"/>
        <end position="75"/>
    </location>
</feature>
<evidence type="ECO:0000256" key="3">
    <source>
        <dbReference type="ARBA" id="ARBA00012700"/>
    </source>
</evidence>
<evidence type="ECO:0000256" key="14">
    <source>
        <dbReference type="ARBA" id="ARBA00050225"/>
    </source>
</evidence>
<dbReference type="Gene3D" id="1.25.40.120">
    <property type="entry name" value="Protein prenylyltransferase"/>
    <property type="match status" value="1"/>
</dbReference>
<evidence type="ECO:0000256" key="15">
    <source>
        <dbReference type="ARBA" id="ARBA00050428"/>
    </source>
</evidence>
<keyword evidence="5" id="KW-0637">Prenyltransferase</keyword>
<evidence type="ECO:0000313" key="18">
    <source>
        <dbReference type="EMBL" id="WVY99290.1"/>
    </source>
</evidence>
<organism evidence="18 19">
    <name type="scientific">Vigna mungo</name>
    <name type="common">Black gram</name>
    <name type="synonym">Phaseolus mungo</name>
    <dbReference type="NCBI Taxonomy" id="3915"/>
    <lineage>
        <taxon>Eukaryota</taxon>
        <taxon>Viridiplantae</taxon>
        <taxon>Streptophyta</taxon>
        <taxon>Embryophyta</taxon>
        <taxon>Tracheophyta</taxon>
        <taxon>Spermatophyta</taxon>
        <taxon>Magnoliopsida</taxon>
        <taxon>eudicotyledons</taxon>
        <taxon>Gunneridae</taxon>
        <taxon>Pentapetalae</taxon>
        <taxon>rosids</taxon>
        <taxon>fabids</taxon>
        <taxon>Fabales</taxon>
        <taxon>Fabaceae</taxon>
        <taxon>Papilionoideae</taxon>
        <taxon>50 kb inversion clade</taxon>
        <taxon>NPAAA clade</taxon>
        <taxon>indigoferoid/millettioid clade</taxon>
        <taxon>Phaseoleae</taxon>
        <taxon>Vigna</taxon>
    </lineage>
</organism>
<dbReference type="EC" id="2.5.1.59" evidence="3"/>
<dbReference type="AlphaFoldDB" id="A0AAQ3MY66"/>
<dbReference type="FunFam" id="1.25.40.120:FF:000004">
    <property type="entry name" value="Protein farnesyltransferase/geranylgeranyltransferase type-1 subunit alpha"/>
    <property type="match status" value="1"/>
</dbReference>
<gene>
    <name evidence="18" type="ORF">V8G54_025360</name>
</gene>
<evidence type="ECO:0000256" key="5">
    <source>
        <dbReference type="ARBA" id="ARBA00022602"/>
    </source>
</evidence>
<evidence type="ECO:0000256" key="13">
    <source>
        <dbReference type="ARBA" id="ARBA00043219"/>
    </source>
</evidence>
<dbReference type="Proteomes" id="UP001374535">
    <property type="component" value="Chromosome 8"/>
</dbReference>
<keyword evidence="7" id="KW-0677">Repeat</keyword>
<feature type="compositionally biased region" description="Basic and acidic residues" evidence="17">
    <location>
        <begin position="50"/>
        <end position="61"/>
    </location>
</feature>
<dbReference type="SUPFAM" id="SSF48439">
    <property type="entry name" value="Protein prenylyltransferase"/>
    <property type="match status" value="1"/>
</dbReference>
<evidence type="ECO:0000256" key="16">
    <source>
        <dbReference type="ARBA" id="ARBA00055749"/>
    </source>
</evidence>
<protein>
    <recommendedName>
        <fullName evidence="9">Protein farnesyltransferase/geranylgeranyltransferase type-1 subunit alpha</fullName>
        <ecNumber evidence="4">2.5.1.58</ecNumber>
        <ecNumber evidence="3">2.5.1.59</ecNumber>
    </recommendedName>
    <alternativeName>
        <fullName evidence="12">CAAX farnesyltransferase subunit alpha</fullName>
    </alternativeName>
    <alternativeName>
        <fullName evidence="11">FTase-alpha</fullName>
    </alternativeName>
    <alternativeName>
        <fullName evidence="10">Ras proteins prenyltransferase subunit alpha</fullName>
    </alternativeName>
    <alternativeName>
        <fullName evidence="13">Type I protein geranyl-geranyltransferase subunit alpha</fullName>
    </alternativeName>
</protein>
<keyword evidence="19" id="KW-1185">Reference proteome</keyword>
<evidence type="ECO:0000256" key="2">
    <source>
        <dbReference type="ARBA" id="ARBA00006734"/>
    </source>
</evidence>
<dbReference type="GO" id="GO:0004660">
    <property type="term" value="F:protein farnesyltransferase activity"/>
    <property type="evidence" value="ECO:0007669"/>
    <property type="project" value="UniProtKB-EC"/>
</dbReference>
<evidence type="ECO:0000256" key="12">
    <source>
        <dbReference type="ARBA" id="ARBA00043086"/>
    </source>
</evidence>
<accession>A0AAQ3MY66</accession>
<dbReference type="GO" id="GO:0004662">
    <property type="term" value="F:CAAX-protein geranylgeranyltransferase activity"/>
    <property type="evidence" value="ECO:0007669"/>
    <property type="project" value="UniProtKB-EC"/>
</dbReference>
<keyword evidence="8" id="KW-0460">Magnesium</keyword>
<evidence type="ECO:0000256" key="11">
    <source>
        <dbReference type="ARBA" id="ARBA00042436"/>
    </source>
</evidence>
<dbReference type="EC" id="2.5.1.58" evidence="4"/>
<dbReference type="EMBL" id="CP144693">
    <property type="protein sequence ID" value="WVY99290.1"/>
    <property type="molecule type" value="Genomic_DNA"/>
</dbReference>
<keyword evidence="6" id="KW-0808">Transferase</keyword>
<dbReference type="PANTHER" id="PTHR11129:SF1">
    <property type="entry name" value="PROTEIN FARNESYLTRANSFERASE_GERANYLGERANYLTRANSFERASE TYPE-1 SUBUNIT ALPHA"/>
    <property type="match status" value="1"/>
</dbReference>
<evidence type="ECO:0000256" key="9">
    <source>
        <dbReference type="ARBA" id="ARBA00040965"/>
    </source>
</evidence>
<dbReference type="Pfam" id="PF01239">
    <property type="entry name" value="PPTA"/>
    <property type="match status" value="4"/>
</dbReference>
<comment type="similarity">
    <text evidence="2">Belongs to the protein prenyltransferase subunit alpha family.</text>
</comment>
<evidence type="ECO:0000256" key="1">
    <source>
        <dbReference type="ARBA" id="ARBA00001946"/>
    </source>
</evidence>
<reference evidence="18 19" key="1">
    <citation type="journal article" date="2023" name="Life. Sci Alliance">
        <title>Evolutionary insights into 3D genome organization and epigenetic landscape of Vigna mungo.</title>
        <authorList>
            <person name="Junaid A."/>
            <person name="Singh B."/>
            <person name="Bhatia S."/>
        </authorList>
    </citation>
    <scope>NUCLEOTIDE SEQUENCE [LARGE SCALE GENOMIC DNA]</scope>
    <source>
        <strain evidence="18">Urdbean</strain>
    </source>
</reference>
<comment type="catalytic activity">
    <reaction evidence="14">
        <text>L-cysteinyl-[protein] + (2E,6E)-farnesyl diphosphate = S-(2E,6E)-farnesyl-L-cysteinyl-[protein] + diphosphate</text>
        <dbReference type="Rhea" id="RHEA:13345"/>
        <dbReference type="Rhea" id="RHEA-COMP:10131"/>
        <dbReference type="Rhea" id="RHEA-COMP:11535"/>
        <dbReference type="ChEBI" id="CHEBI:29950"/>
        <dbReference type="ChEBI" id="CHEBI:33019"/>
        <dbReference type="ChEBI" id="CHEBI:86019"/>
        <dbReference type="ChEBI" id="CHEBI:175763"/>
        <dbReference type="EC" id="2.5.1.58"/>
    </reaction>
</comment>
<dbReference type="InterPro" id="IPR002088">
    <property type="entry name" value="Prenyl_trans_a"/>
</dbReference>
<sequence>MSKVKQPSLTFVQVKERNHIHMKRHTGFLSVKRSEEGYRRMESEGEEEEQTRVPLRERPEWSDVTPLPQNDGPNPVVPIQYTQDFTEVMDYFRAVYHADERSPRALALTAEVIQFNSGNYTVWHFRRLLLESLKVDLRSELEFVERMAAGNSKNYQMWHHRRWVAEKLGPEARKVELEFTKKIFSNDAKHYHAWSHRQWVLQALGGWEDELNYCSELLEEDIFNNSAWNQRYFVITRSPFLGGLKAMRESEVLYTIEAIVSHPENESSWRYLRGLYKGEITSWVNDPQVSSVCLKILRTKSNYMFALGTVLDLICYGYEPNEDMRNAIEAVNAMDMDKHGLEGDGRGENQNLNIARNICSILEQVDPIRTNYWIWRKSRLPLSS</sequence>
<feature type="compositionally biased region" description="Basic and acidic residues" evidence="17">
    <location>
        <begin position="34"/>
        <end position="43"/>
    </location>
</feature>
<evidence type="ECO:0000313" key="19">
    <source>
        <dbReference type="Proteomes" id="UP001374535"/>
    </source>
</evidence>
<name>A0AAQ3MY66_VIGMU</name>
<evidence type="ECO:0000256" key="4">
    <source>
        <dbReference type="ARBA" id="ARBA00012702"/>
    </source>
</evidence>
<evidence type="ECO:0000256" key="17">
    <source>
        <dbReference type="SAM" id="MobiDB-lite"/>
    </source>
</evidence>
<dbReference type="PROSITE" id="PS51147">
    <property type="entry name" value="PFTA"/>
    <property type="match status" value="5"/>
</dbReference>
<dbReference type="GO" id="GO:0005953">
    <property type="term" value="C:CAAX-protein geranylgeranyltransferase complex"/>
    <property type="evidence" value="ECO:0007669"/>
    <property type="project" value="TreeGrafter"/>
</dbReference>
<comment type="catalytic activity">
    <reaction evidence="15">
        <text>geranylgeranyl diphosphate + L-cysteinyl-[protein] = S-geranylgeranyl-L-cysteinyl-[protein] + diphosphate</text>
        <dbReference type="Rhea" id="RHEA:21240"/>
        <dbReference type="Rhea" id="RHEA-COMP:10131"/>
        <dbReference type="Rhea" id="RHEA-COMP:11537"/>
        <dbReference type="ChEBI" id="CHEBI:29950"/>
        <dbReference type="ChEBI" id="CHEBI:33019"/>
        <dbReference type="ChEBI" id="CHEBI:57533"/>
        <dbReference type="ChEBI" id="CHEBI:86021"/>
        <dbReference type="EC" id="2.5.1.59"/>
    </reaction>
</comment>
<comment type="cofactor">
    <cofactor evidence="1">
        <name>Mg(2+)</name>
        <dbReference type="ChEBI" id="CHEBI:18420"/>
    </cofactor>
</comment>
<dbReference type="GO" id="GO:0005965">
    <property type="term" value="C:protein farnesyltransferase complex"/>
    <property type="evidence" value="ECO:0007669"/>
    <property type="project" value="TreeGrafter"/>
</dbReference>
<proteinExistence type="inferred from homology"/>
<evidence type="ECO:0000256" key="8">
    <source>
        <dbReference type="ARBA" id="ARBA00022842"/>
    </source>
</evidence>
<evidence type="ECO:0000256" key="6">
    <source>
        <dbReference type="ARBA" id="ARBA00022679"/>
    </source>
</evidence>
<comment type="function">
    <text evidence="16">Essential subunit of both the farnesyltransferase and the geranylgeranyltransferase complex. Contributes to the transfer of a farnesyl or geranylgeranyl moiety from farnesyl or geranylgeranyl diphosphate to a cysteine at the fourth position from the C-terminus of several proteins having the C-terminal sequence Cys-aliphatic-aliphatic-X.</text>
</comment>
<evidence type="ECO:0000256" key="7">
    <source>
        <dbReference type="ARBA" id="ARBA00022737"/>
    </source>
</evidence>